<proteinExistence type="predicted"/>
<dbReference type="AlphaFoldDB" id="A0A2T5Q3A0"/>
<evidence type="ECO:0000313" key="1">
    <source>
        <dbReference type="EMBL" id="PTV03801.1"/>
    </source>
</evidence>
<organism evidence="1 2">
    <name type="scientific">Limosilactobacillus reuteri</name>
    <name type="common">Lactobacillus reuteri</name>
    <dbReference type="NCBI Taxonomy" id="1598"/>
    <lineage>
        <taxon>Bacteria</taxon>
        <taxon>Bacillati</taxon>
        <taxon>Bacillota</taxon>
        <taxon>Bacilli</taxon>
        <taxon>Lactobacillales</taxon>
        <taxon>Lactobacillaceae</taxon>
        <taxon>Limosilactobacillus</taxon>
    </lineage>
</organism>
<sequence>MVNSPEGKNDIVAPIFKTKNSIVNKEEFIPRPATKLQVDNIELTIFKGSNLNLAADIAKVVIRYAH</sequence>
<name>A0A2T5Q3A0_LIMRT</name>
<dbReference type="Proteomes" id="UP000244083">
    <property type="component" value="Unassembled WGS sequence"/>
</dbReference>
<gene>
    <name evidence="1" type="ORF">DB325_06185</name>
</gene>
<accession>A0A2T5Q3A0</accession>
<dbReference type="EMBL" id="QAZN01000010">
    <property type="protein sequence ID" value="PTV03801.1"/>
    <property type="molecule type" value="Genomic_DNA"/>
</dbReference>
<reference evidence="2" key="1">
    <citation type="submission" date="2018-04" db="EMBL/GenBank/DDBJ databases">
        <title>Draft Genome Sequences of 10 Lactobacillus Species from 22 Commercial Probiotic Products.</title>
        <authorList>
            <person name="Gangiredla J."/>
            <person name="Barnaba T.J."/>
            <person name="Mammel M.K."/>
            <person name="Lacher D.W."/>
            <person name="Elkins C.A."/>
            <person name="Lampel K.A."/>
            <person name="Whitehouse C.A."/>
            <person name="Tartera C."/>
        </authorList>
    </citation>
    <scope>NUCLEOTIDE SEQUENCE [LARGE SCALE GENOMIC DNA]</scope>
    <source>
        <strain evidence="2">DS12_10</strain>
    </source>
</reference>
<comment type="caution">
    <text evidence="1">The sequence shown here is derived from an EMBL/GenBank/DDBJ whole genome shotgun (WGS) entry which is preliminary data.</text>
</comment>
<protein>
    <submittedName>
        <fullName evidence="1">Uncharacterized protein</fullName>
    </submittedName>
</protein>
<evidence type="ECO:0000313" key="2">
    <source>
        <dbReference type="Proteomes" id="UP000244083"/>
    </source>
</evidence>